<dbReference type="SUPFAM" id="SSF56219">
    <property type="entry name" value="DNase I-like"/>
    <property type="match status" value="1"/>
</dbReference>
<dbReference type="SUPFAM" id="SSF56112">
    <property type="entry name" value="Protein kinase-like (PK-like)"/>
    <property type="match status" value="1"/>
</dbReference>
<keyword evidence="6" id="KW-0418">Kinase</keyword>
<name>A0A1I8GVW4_9PLAT</name>
<evidence type="ECO:0000313" key="13">
    <source>
        <dbReference type="Proteomes" id="UP000095280"/>
    </source>
</evidence>
<dbReference type="GO" id="GO:0004693">
    <property type="term" value="F:cyclin-dependent protein serine/threonine kinase activity"/>
    <property type="evidence" value="ECO:0007669"/>
    <property type="project" value="TreeGrafter"/>
</dbReference>
<feature type="binding site" evidence="10">
    <location>
        <position position="649"/>
    </location>
    <ligand>
        <name>ATP</name>
        <dbReference type="ChEBI" id="CHEBI:30616"/>
    </ligand>
</feature>
<evidence type="ECO:0000256" key="9">
    <source>
        <dbReference type="ARBA" id="ARBA00041295"/>
    </source>
</evidence>
<evidence type="ECO:0000256" key="5">
    <source>
        <dbReference type="ARBA" id="ARBA00022741"/>
    </source>
</evidence>
<evidence type="ECO:0000256" key="6">
    <source>
        <dbReference type="ARBA" id="ARBA00022777"/>
    </source>
</evidence>
<feature type="compositionally biased region" description="Low complexity" evidence="11">
    <location>
        <begin position="11"/>
        <end position="24"/>
    </location>
</feature>
<dbReference type="Pfam" id="PF03372">
    <property type="entry name" value="Exo_endo_phos"/>
    <property type="match status" value="1"/>
</dbReference>
<dbReference type="CDD" id="cd07839">
    <property type="entry name" value="STKc_CDK5"/>
    <property type="match status" value="1"/>
</dbReference>
<dbReference type="Gene3D" id="3.60.10.10">
    <property type="entry name" value="Endonuclease/exonuclease/phosphatase"/>
    <property type="match status" value="1"/>
</dbReference>
<evidence type="ECO:0000256" key="2">
    <source>
        <dbReference type="ARBA" id="ARBA00022527"/>
    </source>
</evidence>
<dbReference type="Gene3D" id="1.10.150.320">
    <property type="entry name" value="Photosystem II 12 kDa extrinsic protein"/>
    <property type="match status" value="2"/>
</dbReference>
<dbReference type="GO" id="GO:0006281">
    <property type="term" value="P:DNA repair"/>
    <property type="evidence" value="ECO:0007669"/>
    <property type="project" value="InterPro"/>
</dbReference>
<evidence type="ECO:0000256" key="10">
    <source>
        <dbReference type="PROSITE-ProRule" id="PRU10141"/>
    </source>
</evidence>
<evidence type="ECO:0000256" key="7">
    <source>
        <dbReference type="ARBA" id="ARBA00022840"/>
    </source>
</evidence>
<dbReference type="SMART" id="SM00220">
    <property type="entry name" value="S_TKc"/>
    <property type="match status" value="1"/>
</dbReference>
<keyword evidence="5 10" id="KW-0547">Nucleotide-binding</keyword>
<dbReference type="FunFam" id="1.10.510.10:FF:000184">
    <property type="entry name" value="cyclin-dependent kinase 5 homolog"/>
    <property type="match status" value="1"/>
</dbReference>
<keyword evidence="2" id="KW-0723">Serine/threonine-protein kinase</keyword>
<keyword evidence="7 10" id="KW-0067">ATP-binding</keyword>
<dbReference type="Gene3D" id="3.30.200.20">
    <property type="entry name" value="Phosphorylase Kinase, domain 1"/>
    <property type="match status" value="1"/>
</dbReference>
<dbReference type="GO" id="GO:0051301">
    <property type="term" value="P:cell division"/>
    <property type="evidence" value="ECO:0007669"/>
    <property type="project" value="UniProtKB-KW"/>
</dbReference>
<dbReference type="PANTHER" id="PTHR24056:SF46">
    <property type="entry name" value="CYCLIN-DEPENDENT KINASE 5"/>
    <property type="match status" value="1"/>
</dbReference>
<dbReference type="GO" id="GO:0005634">
    <property type="term" value="C:nucleus"/>
    <property type="evidence" value="ECO:0007669"/>
    <property type="project" value="TreeGrafter"/>
</dbReference>
<evidence type="ECO:0000256" key="11">
    <source>
        <dbReference type="SAM" id="MobiDB-lite"/>
    </source>
</evidence>
<dbReference type="InterPro" id="IPR008271">
    <property type="entry name" value="Ser/Thr_kinase_AS"/>
</dbReference>
<comment type="similarity">
    <text evidence="1">Belongs to the protein kinase superfamily. CMGC Ser/Thr protein kinase family. CDC2/CDKX subfamily.</text>
</comment>
<evidence type="ECO:0000313" key="14">
    <source>
        <dbReference type="WBParaSite" id="maker-uti_cns_0003235-snap-gene-0.7-mRNA-1"/>
    </source>
</evidence>
<feature type="domain" description="Protein kinase" evidence="12">
    <location>
        <begin position="620"/>
        <end position="902"/>
    </location>
</feature>
<dbReference type="Gene3D" id="1.10.510.10">
    <property type="entry name" value="Transferase(Phosphotransferase) domain 1"/>
    <property type="match status" value="1"/>
</dbReference>
<organism evidence="13 14">
    <name type="scientific">Macrostomum lignano</name>
    <dbReference type="NCBI Taxonomy" id="282301"/>
    <lineage>
        <taxon>Eukaryota</taxon>
        <taxon>Metazoa</taxon>
        <taxon>Spiralia</taxon>
        <taxon>Lophotrochozoa</taxon>
        <taxon>Platyhelminthes</taxon>
        <taxon>Rhabditophora</taxon>
        <taxon>Macrostomorpha</taxon>
        <taxon>Macrostomida</taxon>
        <taxon>Macrostomidae</taxon>
        <taxon>Macrostomum</taxon>
    </lineage>
</organism>
<protein>
    <recommendedName>
        <fullName evidence="9">Cell division protein kinase 5</fullName>
    </recommendedName>
</protein>
<dbReference type="InterPro" id="IPR000719">
    <property type="entry name" value="Prot_kinase_dom"/>
</dbReference>
<dbReference type="PROSITE" id="PS00107">
    <property type="entry name" value="PROTEIN_KINASE_ATP"/>
    <property type="match status" value="1"/>
</dbReference>
<sequence length="907" mass="98452">TPGTPLRVDAGEAAPAAAESDASAVFGDLQQPPPSQPTESLPARPSRWSLRESFGGKSGKSHRRNLSAAFSQISSPDDPDDPQRQRLPKFELLELNSASEEQFMTLPGVNRTTAGNIVAYRRQIGAFRRVEDLALVPGIGGDKLRLLRPEVCVRAGSPSPQSAASPTSANGGAKPLALNSANLFQLMRLPGVSQSTAESIIGERQRRGGFRSLDEVAALHGVGWGLLAGLRGRLCLDAPEEEPASDLPAGGIGRFSESQLCLLAECRIFDRPYARPPTCAAFDGLLAGRPTVRIAAWNLNRLNLEKASNPGVMEVICCTLLENAISVLAVQELTEPAALQRICDELNQPSLPAVLRWRGGDRGHWTACVSEAPVGRAFQAAEFGGFLWRAGPQLRFRQAAPLEKPGAGGRAFTRSPFVAQLSIGGCRLLAASLHLKATTLGGDSAGTARTESEADFLPDLADALASVAGSDARCLLLGDFNLAPDHAAFEPLRLMGYSGLLAADEPTNISRECPAGSRSYDNLWASPLCKRLFTGQAAVVRNGLFHPLIPANWSFGGPVSDHCPVYAEFYSDADGHTLRKVVLNAAGPLSATARLQSRKQSHVTPSQPVPPLFGDKMQKFEKLEKIGEGTYGTVFKAKNKETGEIVALKRVRLDEDDEGVPSSALRELCLLKELKHKNVVRLQDVLHSDHKLTMVFEFCDQDLKKYFDSCNGEVEADLVKSFFHQLLKGLEYCHKNSVLHRDLKPQNLLINKNGELKLADFGLARAYGIPVRCYSAEVVTLWYRPPDILFGAKLYSTSVDTWSAGCIFAELSNAGRPLFPGNDVDDQLKRIFKLLGTPTEDSWPGVTQLPDYKSFPLYPGSSSLQQVVPRMSSKGRDLLSRLLVCNPQYRLHADQALQHPYFSEPAA</sequence>
<dbReference type="PANTHER" id="PTHR24056">
    <property type="entry name" value="CELL DIVISION PROTEIN KINASE"/>
    <property type="match status" value="1"/>
</dbReference>
<dbReference type="GO" id="GO:0005737">
    <property type="term" value="C:cytoplasm"/>
    <property type="evidence" value="ECO:0007669"/>
    <property type="project" value="TreeGrafter"/>
</dbReference>
<evidence type="ECO:0000256" key="8">
    <source>
        <dbReference type="ARBA" id="ARBA00023306"/>
    </source>
</evidence>
<dbReference type="SMART" id="SM00278">
    <property type="entry name" value="HhH1"/>
    <property type="match status" value="3"/>
</dbReference>
<dbReference type="InterPro" id="IPR050108">
    <property type="entry name" value="CDK"/>
</dbReference>
<dbReference type="CDD" id="cd10283">
    <property type="entry name" value="MnuA_DNase1-like"/>
    <property type="match status" value="1"/>
</dbReference>
<dbReference type="InterPro" id="IPR005135">
    <property type="entry name" value="Endo/exonuclease/phosphatase"/>
</dbReference>
<keyword evidence="13" id="KW-1185">Reference proteome</keyword>
<dbReference type="InterPro" id="IPR036691">
    <property type="entry name" value="Endo/exonu/phosph_ase_sf"/>
</dbReference>
<reference evidence="14" key="1">
    <citation type="submission" date="2016-11" db="UniProtKB">
        <authorList>
            <consortium name="WormBaseParasite"/>
        </authorList>
    </citation>
    <scope>IDENTIFICATION</scope>
</reference>
<dbReference type="Proteomes" id="UP000095280">
    <property type="component" value="Unplaced"/>
</dbReference>
<dbReference type="GO" id="GO:0005524">
    <property type="term" value="F:ATP binding"/>
    <property type="evidence" value="ECO:0007669"/>
    <property type="project" value="UniProtKB-UniRule"/>
</dbReference>
<dbReference type="PROSITE" id="PS50011">
    <property type="entry name" value="PROTEIN_KINASE_DOM"/>
    <property type="match status" value="1"/>
</dbReference>
<dbReference type="WBParaSite" id="maker-uti_cns_0003235-snap-gene-0.7-mRNA-1">
    <property type="protein sequence ID" value="maker-uti_cns_0003235-snap-gene-0.7-mRNA-1"/>
    <property type="gene ID" value="maker-uti_cns_0003235-snap-gene-0.7"/>
</dbReference>
<dbReference type="FunFam" id="3.30.200.20:FF:000144">
    <property type="entry name" value="Cyclin-dependent kinase 5"/>
    <property type="match status" value="1"/>
</dbReference>
<dbReference type="PROSITE" id="PS00108">
    <property type="entry name" value="PROTEIN_KINASE_ST"/>
    <property type="match status" value="1"/>
</dbReference>
<dbReference type="InterPro" id="IPR011009">
    <property type="entry name" value="Kinase-like_dom_sf"/>
</dbReference>
<dbReference type="InterPro" id="IPR010994">
    <property type="entry name" value="RuvA_2-like"/>
</dbReference>
<proteinExistence type="inferred from homology"/>
<evidence type="ECO:0000256" key="1">
    <source>
        <dbReference type="ARBA" id="ARBA00006485"/>
    </source>
</evidence>
<evidence type="ECO:0000256" key="4">
    <source>
        <dbReference type="ARBA" id="ARBA00022679"/>
    </source>
</evidence>
<evidence type="ECO:0000256" key="3">
    <source>
        <dbReference type="ARBA" id="ARBA00022618"/>
    </source>
</evidence>
<dbReference type="Pfam" id="PF12836">
    <property type="entry name" value="HHH_3"/>
    <property type="match status" value="2"/>
</dbReference>
<dbReference type="AlphaFoldDB" id="A0A1I8GVW4"/>
<keyword evidence="3" id="KW-0132">Cell division</keyword>
<dbReference type="InterPro" id="IPR017441">
    <property type="entry name" value="Protein_kinase_ATP_BS"/>
</dbReference>
<keyword evidence="4" id="KW-0808">Transferase</keyword>
<dbReference type="InterPro" id="IPR003583">
    <property type="entry name" value="Hlx-hairpin-Hlx_DNA-bd_motif"/>
</dbReference>
<accession>A0A1I8GVW4</accession>
<evidence type="ECO:0000259" key="12">
    <source>
        <dbReference type="PROSITE" id="PS50011"/>
    </source>
</evidence>
<dbReference type="Pfam" id="PF00069">
    <property type="entry name" value="Pkinase"/>
    <property type="match status" value="1"/>
</dbReference>
<dbReference type="SUPFAM" id="SSF47781">
    <property type="entry name" value="RuvA domain 2-like"/>
    <property type="match status" value="2"/>
</dbReference>
<dbReference type="GO" id="GO:0003677">
    <property type="term" value="F:DNA binding"/>
    <property type="evidence" value="ECO:0007669"/>
    <property type="project" value="InterPro"/>
</dbReference>
<feature type="region of interest" description="Disordered" evidence="11">
    <location>
        <begin position="1"/>
        <end position="64"/>
    </location>
</feature>
<keyword evidence="8" id="KW-0131">Cell cycle</keyword>